<evidence type="ECO:0000256" key="1">
    <source>
        <dbReference type="SAM" id="SignalP"/>
    </source>
</evidence>
<comment type="caution">
    <text evidence="2">The sequence shown here is derived from an EMBL/GenBank/DDBJ whole genome shotgun (WGS) entry which is preliminary data.</text>
</comment>
<evidence type="ECO:0000313" key="2">
    <source>
        <dbReference type="EMBL" id="MDO7847422.1"/>
    </source>
</evidence>
<reference evidence="2" key="1">
    <citation type="submission" date="2023-07" db="EMBL/GenBank/DDBJ databases">
        <authorList>
            <person name="Kim M.K."/>
        </authorList>
    </citation>
    <scope>NUCLEOTIDE SEQUENCE</scope>
    <source>
        <strain evidence="2">M29</strain>
    </source>
</reference>
<keyword evidence="1" id="KW-0732">Signal</keyword>
<dbReference type="EMBL" id="JAUQSX010000006">
    <property type="protein sequence ID" value="MDO7847422.1"/>
    <property type="molecule type" value="Genomic_DNA"/>
</dbReference>
<name>A0ABT9AC45_9BACT</name>
<protein>
    <recommendedName>
        <fullName evidence="4">DUF2490 domain-containing protein</fullName>
    </recommendedName>
</protein>
<evidence type="ECO:0000313" key="3">
    <source>
        <dbReference type="Proteomes" id="UP001167796"/>
    </source>
</evidence>
<feature type="signal peptide" evidence="1">
    <location>
        <begin position="1"/>
        <end position="17"/>
    </location>
</feature>
<keyword evidence="3" id="KW-1185">Reference proteome</keyword>
<gene>
    <name evidence="2" type="ORF">Q5H92_13715</name>
</gene>
<accession>A0ABT9AC45</accession>
<proteinExistence type="predicted"/>
<evidence type="ECO:0008006" key="4">
    <source>
        <dbReference type="Google" id="ProtNLM"/>
    </source>
</evidence>
<sequence length="246" mass="28037">MQRFLFLFLLMSRAAMSQTVDSAQVTAFPPKTNYKFGIITELGFMLAHTSTPNMQSFFRQNNIERDASIDPFVHVNAGGRYHRLKGLFQIGYGFNFVPPDEQAALVARRTYASYSGALLGYDILNGRNQRLYLNVGAGALHYDYAVYNRTNQPVTFQSLTQYSQAGNIPSLKLNNAYWDINLELTQREKRKSDISSVLRLGYRRGWQANAWESGAFQLIGAPTDRISQFYFQGSYYFSKNYSKAAK</sequence>
<organism evidence="2 3">
    <name type="scientific">Hymenobacter mellowenesis</name>
    <dbReference type="NCBI Taxonomy" id="3063995"/>
    <lineage>
        <taxon>Bacteria</taxon>
        <taxon>Pseudomonadati</taxon>
        <taxon>Bacteroidota</taxon>
        <taxon>Cytophagia</taxon>
        <taxon>Cytophagales</taxon>
        <taxon>Hymenobacteraceae</taxon>
        <taxon>Hymenobacter</taxon>
    </lineage>
</organism>
<dbReference type="Proteomes" id="UP001167796">
    <property type="component" value="Unassembled WGS sequence"/>
</dbReference>
<feature type="chain" id="PRO_5047335466" description="DUF2490 domain-containing protein" evidence="1">
    <location>
        <begin position="18"/>
        <end position="246"/>
    </location>
</feature>
<dbReference type="RefSeq" id="WP_305012098.1">
    <property type="nucleotide sequence ID" value="NZ_JAUQSX010000006.1"/>
</dbReference>